<dbReference type="EMBL" id="JAUKUD010000006">
    <property type="protein sequence ID" value="KAK0740153.1"/>
    <property type="molecule type" value="Genomic_DNA"/>
</dbReference>
<dbReference type="Pfam" id="PF22803">
    <property type="entry name" value="GBD_Y3"/>
    <property type="match status" value="1"/>
</dbReference>
<accession>A0AA40EIW4</accession>
<evidence type="ECO:0000313" key="4">
    <source>
        <dbReference type="Proteomes" id="UP001172155"/>
    </source>
</evidence>
<comment type="caution">
    <text evidence="3">The sequence shown here is derived from an EMBL/GenBank/DDBJ whole genome shotgun (WGS) entry which is preliminary data.</text>
</comment>
<feature type="signal peptide" evidence="1">
    <location>
        <begin position="1"/>
        <end position="17"/>
    </location>
</feature>
<evidence type="ECO:0000256" key="1">
    <source>
        <dbReference type="SAM" id="SignalP"/>
    </source>
</evidence>
<feature type="domain" description="Glycan binding protein Y3-like" evidence="2">
    <location>
        <begin position="55"/>
        <end position="135"/>
    </location>
</feature>
<protein>
    <recommendedName>
        <fullName evidence="2">Glycan binding protein Y3-like domain-containing protein</fullName>
    </recommendedName>
</protein>
<dbReference type="InterPro" id="IPR054443">
    <property type="entry name" value="Y3-like_dom"/>
</dbReference>
<dbReference type="AlphaFoldDB" id="A0AA40EIW4"/>
<keyword evidence="1" id="KW-0732">Signal</keyword>
<dbReference type="Proteomes" id="UP001172155">
    <property type="component" value="Unassembled WGS sequence"/>
</dbReference>
<gene>
    <name evidence="3" type="ORF">B0T18DRAFT_490895</name>
</gene>
<evidence type="ECO:0000313" key="3">
    <source>
        <dbReference type="EMBL" id="KAK0740153.1"/>
    </source>
</evidence>
<name>A0AA40EIW4_9PEZI</name>
<reference evidence="3" key="1">
    <citation type="submission" date="2023-06" db="EMBL/GenBank/DDBJ databases">
        <title>Genome-scale phylogeny and comparative genomics of the fungal order Sordariales.</title>
        <authorList>
            <consortium name="Lawrence Berkeley National Laboratory"/>
            <person name="Hensen N."/>
            <person name="Bonometti L."/>
            <person name="Westerberg I."/>
            <person name="Brannstrom I.O."/>
            <person name="Guillou S."/>
            <person name="Cros-Aarteil S."/>
            <person name="Calhoun S."/>
            <person name="Haridas S."/>
            <person name="Kuo A."/>
            <person name="Mondo S."/>
            <person name="Pangilinan J."/>
            <person name="Riley R."/>
            <person name="LaButti K."/>
            <person name="Andreopoulos B."/>
            <person name="Lipzen A."/>
            <person name="Chen C."/>
            <person name="Yanf M."/>
            <person name="Daum C."/>
            <person name="Ng V."/>
            <person name="Clum A."/>
            <person name="Steindorff A."/>
            <person name="Ohm R."/>
            <person name="Martin F."/>
            <person name="Silar P."/>
            <person name="Natvig D."/>
            <person name="Lalanne C."/>
            <person name="Gautier V."/>
            <person name="Ament-velasquez S.L."/>
            <person name="Kruys A."/>
            <person name="Hutchinson M.I."/>
            <person name="Powell A.J."/>
            <person name="Barry K."/>
            <person name="Miller A.N."/>
            <person name="Grigoriev I.V."/>
            <person name="Debuchy R."/>
            <person name="Gladieux P."/>
            <person name="Thoren M.H."/>
            <person name="Johannesson H."/>
        </authorList>
    </citation>
    <scope>NUCLEOTIDE SEQUENCE</scope>
    <source>
        <strain evidence="3">SMH3187-1</strain>
    </source>
</reference>
<keyword evidence="4" id="KW-1185">Reference proteome</keyword>
<feature type="chain" id="PRO_5041348649" description="Glycan binding protein Y3-like domain-containing protein" evidence="1">
    <location>
        <begin position="18"/>
        <end position="136"/>
    </location>
</feature>
<organism evidence="3 4">
    <name type="scientific">Schizothecium vesticola</name>
    <dbReference type="NCBI Taxonomy" id="314040"/>
    <lineage>
        <taxon>Eukaryota</taxon>
        <taxon>Fungi</taxon>
        <taxon>Dikarya</taxon>
        <taxon>Ascomycota</taxon>
        <taxon>Pezizomycotina</taxon>
        <taxon>Sordariomycetes</taxon>
        <taxon>Sordariomycetidae</taxon>
        <taxon>Sordariales</taxon>
        <taxon>Schizotheciaceae</taxon>
        <taxon>Schizothecium</taxon>
    </lineage>
</organism>
<sequence length="136" mass="14683">MRLSTLLAPLAATSTLAMPAPDATTADATIQKRACFTSGETWGGDRSNAENKAISLCNAIKDYSFSAGRNYHRCYNLSSRKKVDFTIKNHSDSARKLTYGECMTGIGREISGCGQGGARDYLYWRVTADPNAGQCA</sequence>
<proteinExistence type="predicted"/>
<evidence type="ECO:0000259" key="2">
    <source>
        <dbReference type="Pfam" id="PF22803"/>
    </source>
</evidence>